<dbReference type="RefSeq" id="WP_171833892.1">
    <property type="nucleotide sequence ID" value="NZ_CP053709.1"/>
</dbReference>
<keyword evidence="1" id="KW-1133">Transmembrane helix</keyword>
<feature type="domain" description="DotM C-terminal cytoplasmic" evidence="2">
    <location>
        <begin position="194"/>
        <end position="383"/>
    </location>
</feature>
<evidence type="ECO:0000259" key="2">
    <source>
        <dbReference type="Pfam" id="PF23127"/>
    </source>
</evidence>
<dbReference type="KEGG" id="lck:HN018_23400"/>
<feature type="transmembrane region" description="Helical" evidence="1">
    <location>
        <begin position="17"/>
        <end position="37"/>
    </location>
</feature>
<dbReference type="EMBL" id="CP053709">
    <property type="protein sequence ID" value="QKE93132.1"/>
    <property type="molecule type" value="Genomic_DNA"/>
</dbReference>
<keyword evidence="1" id="KW-0812">Transmembrane</keyword>
<reference evidence="3 4" key="1">
    <citation type="journal article" date="2014" name="World J. Microbiol. Biotechnol.">
        <title>Biodiversity and physiological characteristics of Antarctic and Arctic lichens-associated bacteria.</title>
        <authorList>
            <person name="Lee Y.M."/>
            <person name="Kim E.H."/>
            <person name="Lee H.K."/>
            <person name="Hong S.G."/>
        </authorList>
    </citation>
    <scope>NUCLEOTIDE SEQUENCE [LARGE SCALE GENOMIC DNA]</scope>
    <source>
        <strain evidence="3 4">PAMC 26569</strain>
        <plasmid evidence="3">unnamed1</plasmid>
    </source>
</reference>
<dbReference type="Pfam" id="PF23127">
    <property type="entry name" value="DotM_C"/>
    <property type="match status" value="1"/>
</dbReference>
<gene>
    <name evidence="3" type="ORF">HN018_23400</name>
</gene>
<evidence type="ECO:0000313" key="3">
    <source>
        <dbReference type="EMBL" id="QKE93132.1"/>
    </source>
</evidence>
<proteinExistence type="predicted"/>
<keyword evidence="4" id="KW-1185">Reference proteome</keyword>
<evidence type="ECO:0000313" key="4">
    <source>
        <dbReference type="Proteomes" id="UP000500767"/>
    </source>
</evidence>
<dbReference type="AlphaFoldDB" id="A0A6M8HXL2"/>
<feature type="transmembrane region" description="Helical" evidence="1">
    <location>
        <begin position="93"/>
        <end position="113"/>
    </location>
</feature>
<organism evidence="3 4">
    <name type="scientific">Lichenicola cladoniae</name>
    <dbReference type="NCBI Taxonomy" id="1484109"/>
    <lineage>
        <taxon>Bacteria</taxon>
        <taxon>Pseudomonadati</taxon>
        <taxon>Pseudomonadota</taxon>
        <taxon>Alphaproteobacteria</taxon>
        <taxon>Acetobacterales</taxon>
        <taxon>Acetobacteraceae</taxon>
        <taxon>Lichenicola</taxon>
    </lineage>
</organism>
<keyword evidence="1" id="KW-0472">Membrane</keyword>
<keyword evidence="3" id="KW-0614">Plasmid</keyword>
<accession>A0A6M8HXL2</accession>
<dbReference type="InterPro" id="IPR056464">
    <property type="entry name" value="DotM_C"/>
</dbReference>
<dbReference type="Proteomes" id="UP000500767">
    <property type="component" value="Plasmid unnamed1"/>
</dbReference>
<evidence type="ECO:0000256" key="1">
    <source>
        <dbReference type="SAM" id="Phobius"/>
    </source>
</evidence>
<sequence>MPGGQGNRSAWPSNDDFTFLSLAVVVIGLGFFGWLGWTNYHTEVSGVVAHVARWQIRLVSIFTPALNGLDQTVGNANLDAVTVPEILGVLNQIGLYLRIPVIVFILVLAGLCFTRAAPSKFTRALDLNGLIEELTPTFGSIAAFAKRNLRLVPLQPAALRPSDPALHAAEWVQRFARSTGKRGSSDAIALDEVRATQAFTDQLGPMWRGVEQAPGHVRVLYAAFALHLEQRREEARDLLTAFSIALPPGDQADTTGPAQSYAVPPEVIGDANKALQAKEMLVQAGRIAAGHAYTAPVLMSLLTAARRRSGVLAPAQFACLKLVDRNLWYALHSLGFEGDGPGQTTHPNPRVEAAGARDHWAAERTACRPLVIPSVGRAVSAVRAAIGQDEVSSNLPEAV</sequence>
<geneLocation type="plasmid" evidence="3 4">
    <name>unnamed1</name>
</geneLocation>
<name>A0A6M8HXL2_9PROT</name>
<protein>
    <recommendedName>
        <fullName evidence="2">DotM C-terminal cytoplasmic domain-containing protein</fullName>
    </recommendedName>
</protein>